<protein>
    <submittedName>
        <fullName evidence="1">Uncharacterized protein</fullName>
    </submittedName>
</protein>
<dbReference type="Gene3D" id="4.10.410.40">
    <property type="match status" value="1"/>
</dbReference>
<dbReference type="RefSeq" id="WP_020820902.1">
    <property type="nucleotide sequence ID" value="NZ_JANF02000048.1"/>
</dbReference>
<accession>A0A8E0WSY2</accession>
<dbReference type="Proteomes" id="UP000028135">
    <property type="component" value="Unassembled WGS sequence"/>
</dbReference>
<dbReference type="AlphaFoldDB" id="A0A8E0WSY2"/>
<dbReference type="EMBL" id="JANF02000048">
    <property type="protein sequence ID" value="KER36664.1"/>
    <property type="molecule type" value="Genomic_DNA"/>
</dbReference>
<organism evidence="1 2">
    <name type="scientific">Sphingobium indicum F2</name>
    <dbReference type="NCBI Taxonomy" id="1450518"/>
    <lineage>
        <taxon>Bacteria</taxon>
        <taxon>Pseudomonadati</taxon>
        <taxon>Pseudomonadota</taxon>
        <taxon>Alphaproteobacteria</taxon>
        <taxon>Sphingomonadales</taxon>
        <taxon>Sphingomonadaceae</taxon>
        <taxon>Sphingobium</taxon>
    </lineage>
</organism>
<comment type="caution">
    <text evidence="1">The sequence shown here is derived from an EMBL/GenBank/DDBJ whole genome shotgun (WGS) entry which is preliminary data.</text>
</comment>
<proteinExistence type="predicted"/>
<gene>
    <name evidence="1" type="ORF">AL00_09320</name>
</gene>
<reference evidence="1 2" key="1">
    <citation type="submission" date="2014-05" db="EMBL/GenBank/DDBJ databases">
        <title>Genome Announcement of Sphingobium lucknowense F2.</title>
        <authorList>
            <person name="Lal R."/>
            <person name="Negi V."/>
            <person name="Lata P."/>
            <person name="Sangwan N."/>
            <person name="Gupta S.K."/>
            <person name="Rao D.L.N."/>
            <person name="Das S."/>
        </authorList>
    </citation>
    <scope>NUCLEOTIDE SEQUENCE [LARGE SCALE GENOMIC DNA]</scope>
    <source>
        <strain evidence="1 2">F2</strain>
    </source>
</reference>
<evidence type="ECO:0000313" key="1">
    <source>
        <dbReference type="EMBL" id="KER36664.1"/>
    </source>
</evidence>
<name>A0A8E0WSY2_9SPHN</name>
<sequence>MDGFATSAGTTIALSAAAPATYNEAGYEALTWTTIGKVTDLGEIPSRVYELVTLYFVASRGMAKAKGGYQLGSQTIVYAIDPDDTGQALVDTATDSDSAYSVKINHPQFGAIYARALVMGGPKTYSDVNTASTRSVTIEYTIVSDTEDGVVAVPAD</sequence>
<evidence type="ECO:0000313" key="2">
    <source>
        <dbReference type="Proteomes" id="UP000028135"/>
    </source>
</evidence>